<dbReference type="SMR" id="A0A1D6LNP7"/>
<evidence type="ECO:0000256" key="1">
    <source>
        <dbReference type="SAM" id="MobiDB-lite"/>
    </source>
</evidence>
<protein>
    <submittedName>
        <fullName evidence="2">Uncharacterized protein</fullName>
    </submittedName>
</protein>
<dbReference type="EMBL" id="CM000782">
    <property type="protein sequence ID" value="AQK81160.1"/>
    <property type="molecule type" value="Genomic_DNA"/>
</dbReference>
<dbReference type="InterPro" id="IPR036869">
    <property type="entry name" value="J_dom_sf"/>
</dbReference>
<dbReference type="STRING" id="4577.A0A1D6LNP7"/>
<feature type="compositionally biased region" description="Basic and acidic residues" evidence="1">
    <location>
        <begin position="11"/>
        <end position="21"/>
    </location>
</feature>
<feature type="compositionally biased region" description="Basic residues" evidence="1">
    <location>
        <begin position="1"/>
        <end position="10"/>
    </location>
</feature>
<dbReference type="InterPro" id="IPR001623">
    <property type="entry name" value="DnaJ_domain"/>
</dbReference>
<reference evidence="2" key="1">
    <citation type="submission" date="2015-12" db="EMBL/GenBank/DDBJ databases">
        <title>Update maize B73 reference genome by single molecule sequencing technologies.</title>
        <authorList>
            <consortium name="Maize Genome Sequencing Project"/>
            <person name="Ware D."/>
        </authorList>
    </citation>
    <scope>NUCLEOTIDE SEQUENCE</scope>
    <source>
        <tissue evidence="2">Seedling</tissue>
    </source>
</reference>
<evidence type="ECO:0000313" key="2">
    <source>
        <dbReference type="EMBL" id="AQK81160.1"/>
    </source>
</evidence>
<sequence>MANLVKKWHPDKHPPSSRPKAEVRFKAISEAYEAILDQQENRGVFELCNDGRAGERTRGAGAEALLGYLSALATSPRAEGDRMDLTNAAA</sequence>
<dbReference type="PROSITE" id="PS50076">
    <property type="entry name" value="DNAJ_2"/>
    <property type="match status" value="1"/>
</dbReference>
<dbReference type="Pfam" id="PF00226">
    <property type="entry name" value="DnaJ"/>
    <property type="match status" value="1"/>
</dbReference>
<name>A0A1D6LNP7_MAIZE</name>
<dbReference type="GO" id="GO:0005783">
    <property type="term" value="C:endoplasmic reticulum"/>
    <property type="evidence" value="ECO:0007669"/>
    <property type="project" value="UniProtKB-ARBA"/>
</dbReference>
<dbReference type="InParanoid" id="A0A1D6LNP7"/>
<dbReference type="Gene3D" id="1.10.287.110">
    <property type="entry name" value="DnaJ domain"/>
    <property type="match status" value="1"/>
</dbReference>
<dbReference type="CDD" id="cd06257">
    <property type="entry name" value="DnaJ"/>
    <property type="match status" value="1"/>
</dbReference>
<dbReference type="SUPFAM" id="SSF46565">
    <property type="entry name" value="Chaperone J-domain"/>
    <property type="match status" value="1"/>
</dbReference>
<dbReference type="PRINTS" id="PR00625">
    <property type="entry name" value="JDOMAIN"/>
</dbReference>
<feature type="region of interest" description="Disordered" evidence="1">
    <location>
        <begin position="1"/>
        <end position="21"/>
    </location>
</feature>
<proteinExistence type="predicted"/>
<gene>
    <name evidence="2" type="ORF">ZEAMMB73_Zm00001d036488</name>
</gene>
<dbReference type="ExpressionAtlas" id="A0A1D6LNP7">
    <property type="expression patterns" value="baseline"/>
</dbReference>
<organism evidence="2">
    <name type="scientific">Zea mays</name>
    <name type="common">Maize</name>
    <dbReference type="NCBI Taxonomy" id="4577"/>
    <lineage>
        <taxon>Eukaryota</taxon>
        <taxon>Viridiplantae</taxon>
        <taxon>Streptophyta</taxon>
        <taxon>Embryophyta</taxon>
        <taxon>Tracheophyta</taxon>
        <taxon>Spermatophyta</taxon>
        <taxon>Magnoliopsida</taxon>
        <taxon>Liliopsida</taxon>
        <taxon>Poales</taxon>
        <taxon>Poaceae</taxon>
        <taxon>PACMAD clade</taxon>
        <taxon>Panicoideae</taxon>
        <taxon>Andropogonodae</taxon>
        <taxon>Andropogoneae</taxon>
        <taxon>Tripsacinae</taxon>
        <taxon>Zea</taxon>
    </lineage>
</organism>
<dbReference type="AlphaFoldDB" id="A0A1D6LNP7"/>
<accession>A0A1D6LNP7</accession>